<dbReference type="Proteomes" id="UP000652755">
    <property type="component" value="Unassembled WGS sequence"/>
</dbReference>
<dbReference type="InterPro" id="IPR005467">
    <property type="entry name" value="His_kinase_dom"/>
</dbReference>
<evidence type="ECO:0000259" key="12">
    <source>
        <dbReference type="PROSITE" id="PS50109"/>
    </source>
</evidence>
<dbReference type="SMART" id="SM00028">
    <property type="entry name" value="TPR"/>
    <property type="match status" value="4"/>
</dbReference>
<evidence type="ECO:0000256" key="4">
    <source>
        <dbReference type="ARBA" id="ARBA00022679"/>
    </source>
</evidence>
<keyword evidence="7" id="KW-0067">ATP-binding</keyword>
<feature type="signal peptide" evidence="11">
    <location>
        <begin position="1"/>
        <end position="29"/>
    </location>
</feature>
<keyword evidence="14" id="KW-1185">Reference proteome</keyword>
<keyword evidence="6" id="KW-0418">Kinase</keyword>
<evidence type="ECO:0000256" key="5">
    <source>
        <dbReference type="ARBA" id="ARBA00022741"/>
    </source>
</evidence>
<keyword evidence="10" id="KW-0472">Membrane</keyword>
<dbReference type="Pfam" id="PF02518">
    <property type="entry name" value="HATPase_c"/>
    <property type="match status" value="1"/>
</dbReference>
<evidence type="ECO:0000256" key="10">
    <source>
        <dbReference type="SAM" id="Phobius"/>
    </source>
</evidence>
<sequence>MIGKRKKYLYAWLILLTCFLLLLSFKSFAQAPDVNALKVRLQKSKPDSARTTILLQLSNYYNNLPQPLAHVTKALVYASAAEKLSISLTDHVGIGNSYLAFAKAWRNRKDSIRAKEYLLRAKNVFVENRHFKAAGEAVLNMEEFYQYFGGSDLNIRIAYYQEALVLFRASPARDREEATLKVLGDFYYVKADYPQSLSYLKQALTLVKHVKILDKESLYDLLGSVYTALGSLDKGLEYGLLAIKMTEQGKDTTMQACAVYNRVGITFYSMKQYDRARIFYGKALNIALKNKDVLTQLDLNINIASALITSGRNNECIALLKRVEKKYPPEILSQNMGLYYAMLKCYTKLKRFDDAKSYLSRVDVFSQNTDQNSNNQLQIQGILTDYYVATLQDKPARKHLVFFKKIALAHHNPVALANAYRLESRLDSAENNYVAAFKNYEIACVIKDSLYNVRKTKQIALLEMLFETERKDQQLAVKDYRIKLLNSQANLQQLNLKQEKTTQKLVIGGALLLLILLGLSYNSFRVKQRINRQLLSQSREIENKNESLTELVSQKDNLLADKEWLMKEIHHRVKNNLQIVISLLSTQSSYLDNDIAFNAIRESQHRMQSISLIHQKLYQSENLALVEVCAYISDLVAYLRDSFDTGSHIAFEMDIVHAQLDVTHAVPLGLILNEAITNSIKYAFPDHRIGKISISLKHKDENSFELIIKDNGIGMPEAVEIGKRKSLGMSLMRGLSKQLGGQLSIESNNGTILSVEFKNEVIVKVI</sequence>
<dbReference type="InterPro" id="IPR019734">
    <property type="entry name" value="TPR_rpt"/>
</dbReference>
<dbReference type="InterPro" id="IPR003594">
    <property type="entry name" value="HATPase_dom"/>
</dbReference>
<dbReference type="PANTHER" id="PTHR41523">
    <property type="entry name" value="TWO-COMPONENT SYSTEM SENSOR PROTEIN"/>
    <property type="match status" value="1"/>
</dbReference>
<dbReference type="SUPFAM" id="SSF55874">
    <property type="entry name" value="ATPase domain of HSP90 chaperone/DNA topoisomerase II/histidine kinase"/>
    <property type="match status" value="1"/>
</dbReference>
<keyword evidence="5" id="KW-0547">Nucleotide-binding</keyword>
<keyword evidence="9" id="KW-0175">Coiled coil</keyword>
<dbReference type="PROSITE" id="PS50005">
    <property type="entry name" value="TPR"/>
    <property type="match status" value="1"/>
</dbReference>
<dbReference type="PANTHER" id="PTHR41523:SF8">
    <property type="entry name" value="ETHYLENE RESPONSE SENSOR PROTEIN"/>
    <property type="match status" value="1"/>
</dbReference>
<dbReference type="SMART" id="SM00387">
    <property type="entry name" value="HATPase_c"/>
    <property type="match status" value="1"/>
</dbReference>
<keyword evidence="10" id="KW-1133">Transmembrane helix</keyword>
<evidence type="ECO:0000313" key="13">
    <source>
        <dbReference type="EMBL" id="MBC6110904.1"/>
    </source>
</evidence>
<reference evidence="13 14" key="1">
    <citation type="submission" date="2020-08" db="EMBL/GenBank/DDBJ databases">
        <authorList>
            <person name="Sun Q."/>
            <person name="Inoue M."/>
        </authorList>
    </citation>
    <scope>NUCLEOTIDE SEQUENCE [LARGE SCALE GENOMIC DNA]</scope>
    <source>
        <strain evidence="13 14">CCM 8938</strain>
    </source>
</reference>
<feature type="coiled-coil region" evidence="9">
    <location>
        <begin position="527"/>
        <end position="561"/>
    </location>
</feature>
<keyword evidence="11" id="KW-0732">Signal</keyword>
<name>A0ABR7KSH1_9SPHI</name>
<comment type="catalytic activity">
    <reaction evidence="1">
        <text>ATP + protein L-histidine = ADP + protein N-phospho-L-histidine.</text>
        <dbReference type="EC" id="2.7.13.3"/>
    </reaction>
</comment>
<dbReference type="InterPro" id="IPR011990">
    <property type="entry name" value="TPR-like_helical_dom_sf"/>
</dbReference>
<feature type="repeat" description="TPR" evidence="8">
    <location>
        <begin position="257"/>
        <end position="290"/>
    </location>
</feature>
<accession>A0ABR7KSH1</accession>
<evidence type="ECO:0000256" key="3">
    <source>
        <dbReference type="ARBA" id="ARBA00022553"/>
    </source>
</evidence>
<protein>
    <recommendedName>
        <fullName evidence="2">histidine kinase</fullName>
        <ecNumber evidence="2">2.7.13.3</ecNumber>
    </recommendedName>
</protein>
<keyword evidence="8" id="KW-0802">TPR repeat</keyword>
<dbReference type="Gene3D" id="3.30.450.20">
    <property type="entry name" value="PAS domain"/>
    <property type="match status" value="1"/>
</dbReference>
<evidence type="ECO:0000256" key="2">
    <source>
        <dbReference type="ARBA" id="ARBA00012438"/>
    </source>
</evidence>
<keyword evidence="3" id="KW-0597">Phosphoprotein</keyword>
<dbReference type="Gene3D" id="3.30.565.10">
    <property type="entry name" value="Histidine kinase-like ATPase, C-terminal domain"/>
    <property type="match status" value="1"/>
</dbReference>
<evidence type="ECO:0000256" key="6">
    <source>
        <dbReference type="ARBA" id="ARBA00022777"/>
    </source>
</evidence>
<evidence type="ECO:0000256" key="7">
    <source>
        <dbReference type="ARBA" id="ARBA00022840"/>
    </source>
</evidence>
<dbReference type="PROSITE" id="PS50109">
    <property type="entry name" value="HIS_KIN"/>
    <property type="match status" value="1"/>
</dbReference>
<gene>
    <name evidence="13" type="ORF">H7U22_10765</name>
</gene>
<feature type="domain" description="Histidine kinase" evidence="12">
    <location>
        <begin position="568"/>
        <end position="761"/>
    </location>
</feature>
<dbReference type="Pfam" id="PF13181">
    <property type="entry name" value="TPR_8"/>
    <property type="match status" value="1"/>
</dbReference>
<feature type="chain" id="PRO_5046345650" description="histidine kinase" evidence="11">
    <location>
        <begin position="30"/>
        <end position="766"/>
    </location>
</feature>
<evidence type="ECO:0000313" key="14">
    <source>
        <dbReference type="Proteomes" id="UP000652755"/>
    </source>
</evidence>
<evidence type="ECO:0000256" key="8">
    <source>
        <dbReference type="PROSITE-ProRule" id="PRU00339"/>
    </source>
</evidence>
<dbReference type="RefSeq" id="WP_187071373.1">
    <property type="nucleotide sequence ID" value="NZ_JACRYL010000008.1"/>
</dbReference>
<dbReference type="InterPro" id="IPR011495">
    <property type="entry name" value="Sig_transdc_His_kin_sub2_dim/P"/>
</dbReference>
<dbReference type="EMBL" id="JACRYL010000008">
    <property type="protein sequence ID" value="MBC6110904.1"/>
    <property type="molecule type" value="Genomic_DNA"/>
</dbReference>
<evidence type="ECO:0000256" key="1">
    <source>
        <dbReference type="ARBA" id="ARBA00000085"/>
    </source>
</evidence>
<organism evidence="13 14">
    <name type="scientific">Pedobacter fastidiosus</name>
    <dbReference type="NCBI Taxonomy" id="2765361"/>
    <lineage>
        <taxon>Bacteria</taxon>
        <taxon>Pseudomonadati</taxon>
        <taxon>Bacteroidota</taxon>
        <taxon>Sphingobacteriia</taxon>
        <taxon>Sphingobacteriales</taxon>
        <taxon>Sphingobacteriaceae</taxon>
        <taxon>Pedobacter</taxon>
    </lineage>
</organism>
<dbReference type="SUPFAM" id="SSF48452">
    <property type="entry name" value="TPR-like"/>
    <property type="match status" value="2"/>
</dbReference>
<dbReference type="EC" id="2.7.13.3" evidence="2"/>
<keyword evidence="10" id="KW-0812">Transmembrane</keyword>
<proteinExistence type="predicted"/>
<evidence type="ECO:0000256" key="9">
    <source>
        <dbReference type="SAM" id="Coils"/>
    </source>
</evidence>
<comment type="caution">
    <text evidence="13">The sequence shown here is derived from an EMBL/GenBank/DDBJ whole genome shotgun (WGS) entry which is preliminary data.</text>
</comment>
<dbReference type="Gene3D" id="1.25.40.10">
    <property type="entry name" value="Tetratricopeptide repeat domain"/>
    <property type="match status" value="2"/>
</dbReference>
<evidence type="ECO:0000256" key="11">
    <source>
        <dbReference type="SAM" id="SignalP"/>
    </source>
</evidence>
<dbReference type="InterPro" id="IPR036890">
    <property type="entry name" value="HATPase_C_sf"/>
</dbReference>
<keyword evidence="4" id="KW-0808">Transferase</keyword>
<dbReference type="CDD" id="cd00075">
    <property type="entry name" value="HATPase"/>
    <property type="match status" value="1"/>
</dbReference>
<dbReference type="Pfam" id="PF07568">
    <property type="entry name" value="HisKA_2"/>
    <property type="match status" value="1"/>
</dbReference>
<feature type="transmembrane region" description="Helical" evidence="10">
    <location>
        <begin position="505"/>
        <end position="524"/>
    </location>
</feature>